<gene>
    <name evidence="4" type="ORF">SBA5_760012</name>
</gene>
<dbReference type="InterPro" id="IPR040198">
    <property type="entry name" value="Fido_containing"/>
</dbReference>
<dbReference type="Gene3D" id="1.10.10.10">
    <property type="entry name" value="Winged helix-like DNA-binding domain superfamily/Winged helix DNA-binding domain"/>
    <property type="match status" value="1"/>
</dbReference>
<evidence type="ECO:0000259" key="3">
    <source>
        <dbReference type="PROSITE" id="PS51459"/>
    </source>
</evidence>
<dbReference type="PANTHER" id="PTHR13504">
    <property type="entry name" value="FIDO DOMAIN-CONTAINING PROTEIN DDB_G0283145"/>
    <property type="match status" value="1"/>
</dbReference>
<proteinExistence type="predicted"/>
<dbReference type="Proteomes" id="UP000239735">
    <property type="component" value="Unassembled WGS sequence"/>
</dbReference>
<dbReference type="SUPFAM" id="SSF140931">
    <property type="entry name" value="Fic-like"/>
    <property type="match status" value="1"/>
</dbReference>
<feature type="binding site" evidence="2">
    <location>
        <begin position="211"/>
        <end position="218"/>
    </location>
    <ligand>
        <name>ATP</name>
        <dbReference type="ChEBI" id="CHEBI:30616"/>
    </ligand>
</feature>
<dbReference type="Pfam" id="PF13776">
    <property type="entry name" value="DUF4172"/>
    <property type="match status" value="1"/>
</dbReference>
<feature type="binding site" evidence="2">
    <location>
        <begin position="248"/>
        <end position="249"/>
    </location>
    <ligand>
        <name>ATP</name>
        <dbReference type="ChEBI" id="CHEBI:30616"/>
    </ligand>
</feature>
<keyword evidence="2" id="KW-0547">Nucleotide-binding</keyword>
<dbReference type="OrthoDB" id="9813719at2"/>
<organism evidence="4 5">
    <name type="scientific">Candidatus Sulfuritelmatomonas gaucii</name>
    <dbReference type="NCBI Taxonomy" id="2043161"/>
    <lineage>
        <taxon>Bacteria</taxon>
        <taxon>Pseudomonadati</taxon>
        <taxon>Acidobacteriota</taxon>
        <taxon>Terriglobia</taxon>
        <taxon>Terriglobales</taxon>
        <taxon>Acidobacteriaceae</taxon>
        <taxon>Candidatus Sulfuritelmatomonas</taxon>
    </lineage>
</organism>
<reference evidence="5" key="1">
    <citation type="submission" date="2018-02" db="EMBL/GenBank/DDBJ databases">
        <authorList>
            <person name="Hausmann B."/>
        </authorList>
    </citation>
    <scope>NUCLEOTIDE SEQUENCE [LARGE SCALE GENOMIC DNA]</scope>
    <source>
        <strain evidence="5">Peat soil MAG SbA5</strain>
    </source>
</reference>
<dbReference type="PANTHER" id="PTHR13504:SF33">
    <property type="entry name" value="FIC FAMILY PROTEIN"/>
    <property type="match status" value="1"/>
</dbReference>
<accession>A0A2N9M3W5</accession>
<dbReference type="EMBL" id="OKRB01000137">
    <property type="protein sequence ID" value="SPE30184.1"/>
    <property type="molecule type" value="Genomic_DNA"/>
</dbReference>
<dbReference type="InterPro" id="IPR036597">
    <property type="entry name" value="Fido-like_dom_sf"/>
</dbReference>
<dbReference type="Pfam" id="PF02661">
    <property type="entry name" value="Fic"/>
    <property type="match status" value="1"/>
</dbReference>
<dbReference type="InterPro" id="IPR036388">
    <property type="entry name" value="WH-like_DNA-bd_sf"/>
</dbReference>
<dbReference type="AlphaFoldDB" id="A0A2N9M3W5"/>
<evidence type="ECO:0000256" key="2">
    <source>
        <dbReference type="PIRSR" id="PIRSR640198-2"/>
    </source>
</evidence>
<dbReference type="GO" id="GO:0005524">
    <property type="term" value="F:ATP binding"/>
    <property type="evidence" value="ECO:0007669"/>
    <property type="project" value="UniProtKB-KW"/>
</dbReference>
<sequence length="370" mass="41274">MTWNWQGPDWPNFKWDRSRISAAEGQFLLGAGVAIGTVKHLGEDEHNQLIVELMSAEAVTTSAIEGVVLNRASVLSSILRQLGLAYPDKRRVTPAEQGIAEMMVDLHYSSSQPLSDDMLFAWHRMVTSGGRDLADIGRYRTSREPMQVVSGRIGAPTVHFEAPPSKRVHAEMRRFLGWFNRTAPNGKEPLPAISRAGTAHLYFESIHPFEDGNGRIGRAIAEKAITQSFSQPVLVALATTILAHQKSYYQALERANRKNEITEWLAWFAEIALEAQRRSIALVEFMIAKAKLLDRLRDQINERQQKALLRMFREGPEGFKGGLSAGNYTTITGASPATTTRDLADLVEKGALIRTGERKHARYALNVTNR</sequence>
<evidence type="ECO:0000256" key="1">
    <source>
        <dbReference type="PIRSR" id="PIRSR640198-1"/>
    </source>
</evidence>
<evidence type="ECO:0000313" key="4">
    <source>
        <dbReference type="EMBL" id="SPE30184.1"/>
    </source>
</evidence>
<dbReference type="InterPro" id="IPR025230">
    <property type="entry name" value="DUF4172"/>
</dbReference>
<dbReference type="InterPro" id="IPR003812">
    <property type="entry name" value="Fido"/>
</dbReference>
<keyword evidence="2" id="KW-0067">ATP-binding</keyword>
<feature type="domain" description="Fido" evidence="3">
    <location>
        <begin position="114"/>
        <end position="270"/>
    </location>
</feature>
<feature type="active site" evidence="1">
    <location>
        <position position="207"/>
    </location>
</feature>
<dbReference type="PROSITE" id="PS51459">
    <property type="entry name" value="FIDO"/>
    <property type="match status" value="1"/>
</dbReference>
<dbReference type="Gene3D" id="1.10.3290.10">
    <property type="entry name" value="Fido-like domain"/>
    <property type="match status" value="1"/>
</dbReference>
<evidence type="ECO:0000313" key="5">
    <source>
        <dbReference type="Proteomes" id="UP000239735"/>
    </source>
</evidence>
<feature type="binding site" evidence="2">
    <location>
        <position position="256"/>
    </location>
    <ligand>
        <name>ATP</name>
        <dbReference type="ChEBI" id="CHEBI:30616"/>
    </ligand>
</feature>
<name>A0A2N9M3W5_9BACT</name>
<protein>
    <recommendedName>
        <fullName evidence="3">Fido domain-containing protein</fullName>
    </recommendedName>
</protein>